<evidence type="ECO:0000313" key="3">
    <source>
        <dbReference type="EMBL" id="KEJ82781.1"/>
    </source>
</evidence>
<name>A0A073HZX1_9SPIT</name>
<dbReference type="PROSITE" id="PS51886">
    <property type="entry name" value="TLDC"/>
    <property type="match status" value="1"/>
</dbReference>
<dbReference type="Pfam" id="PF07534">
    <property type="entry name" value="TLD"/>
    <property type="match status" value="1"/>
</dbReference>
<keyword evidence="1" id="KW-0175">Coiled coil</keyword>
<dbReference type="SMART" id="SM00584">
    <property type="entry name" value="TLDc"/>
    <property type="match status" value="1"/>
</dbReference>
<evidence type="ECO:0000256" key="1">
    <source>
        <dbReference type="SAM" id="Coils"/>
    </source>
</evidence>
<dbReference type="InterPro" id="IPR006571">
    <property type="entry name" value="TLDc_dom"/>
</dbReference>
<keyword evidence="4" id="KW-1185">Reference proteome</keyword>
<feature type="coiled-coil region" evidence="1">
    <location>
        <begin position="77"/>
        <end position="135"/>
    </location>
</feature>
<accession>A0A073HZX1</accession>
<dbReference type="EMBL" id="ARYC01004426">
    <property type="protein sequence ID" value="KEJ82781.1"/>
    <property type="molecule type" value="Genomic_DNA"/>
</dbReference>
<dbReference type="InterPro" id="IPR013083">
    <property type="entry name" value="Znf_RING/FYVE/PHD"/>
</dbReference>
<gene>
    <name evidence="3" type="ORF">OXYTRIMIC_376</name>
</gene>
<evidence type="ECO:0000259" key="2">
    <source>
        <dbReference type="PROSITE" id="PS51886"/>
    </source>
</evidence>
<dbReference type="Proteomes" id="UP000053232">
    <property type="component" value="Unassembled WGS sequence"/>
</dbReference>
<organism evidence="3 4">
    <name type="scientific">Oxytricha trifallax</name>
    <dbReference type="NCBI Taxonomy" id="1172189"/>
    <lineage>
        <taxon>Eukaryota</taxon>
        <taxon>Sar</taxon>
        <taxon>Alveolata</taxon>
        <taxon>Ciliophora</taxon>
        <taxon>Intramacronucleata</taxon>
        <taxon>Spirotrichea</taxon>
        <taxon>Stichotrichia</taxon>
        <taxon>Sporadotrichida</taxon>
        <taxon>Oxytrichidae</taxon>
        <taxon>Oxytrichinae</taxon>
        <taxon>Oxytricha</taxon>
    </lineage>
</organism>
<reference evidence="4" key="1">
    <citation type="journal article" date="2014" name="Cell">
        <title>The Architecture of a Scrambled Genome Reveals Massive Levels of Genomic Rearrangement during Development.</title>
        <authorList>
            <person name="Chen X."/>
            <person name="Bracht J.R."/>
            <person name="Goldman A.D."/>
            <person name="Dolzhenko E."/>
            <person name="Clay D.M."/>
            <person name="Swart E.C."/>
            <person name="Perlman D.H."/>
            <person name="Doak T.G."/>
            <person name="Stuart A."/>
            <person name="Amemiya C.T."/>
            <person name="Sebra R.P."/>
            <person name="Landweber L.F."/>
        </authorList>
    </citation>
    <scope>NUCLEOTIDE SEQUENCE [LARGE SCALE GENOMIC DNA]</scope>
    <source>
        <strain evidence="4">JRB310</strain>
    </source>
</reference>
<evidence type="ECO:0000313" key="4">
    <source>
        <dbReference type="Proteomes" id="UP000053232"/>
    </source>
</evidence>
<dbReference type="AlphaFoldDB" id="A0A073HZX1"/>
<proteinExistence type="predicted"/>
<dbReference type="Gene3D" id="3.30.40.10">
    <property type="entry name" value="Zinc/RING finger domain, C3HC4 (zinc finger)"/>
    <property type="match status" value="1"/>
</dbReference>
<sequence length="430" mass="50536">MESFTKCDLCQNAYNLNKHKPIILPDCFDTVCLECAKTQLPNNLISENQYKCCLDQSHIINLNINDLNKLPVNPLIKKNLEKQSKNLEIYCNEHKNMREKYYIKDLKLIVCKKCLHNMKEDIINQKHTVRKINQENFNEYLNSSLDLHQEALNVISSEIHNIKQLQEQPNNLDQSSIYEMFEKNDTIQNMVKLLSLDANFNNDEDLACKSFPLYSKFHQPQDNEVEVFIPQKFSLVKRTRPTEKEFWQFSFYNEVNIEILKRPDSFLKHYLPKWRESQYKLLYQASVNGYAADKFHELCDNRGPTVTFYLSENGKSFGIYAYKSWESPAKATFQFDSELFIFQLDLRTVHKQIRKGEKLQYLNKSYFPSAGSINEFDMRTHKGINIGQTTNFGQSFDVSNIQKYGQISNQNYLGGSANFDFLEIEVYSFN</sequence>
<protein>
    <submittedName>
        <fullName evidence="3">TLDc domain-containing protein</fullName>
    </submittedName>
</protein>
<comment type="caution">
    <text evidence="3">The sequence shown here is derived from an EMBL/GenBank/DDBJ whole genome shotgun (WGS) entry which is preliminary data.</text>
</comment>
<feature type="domain" description="TLDc" evidence="2">
    <location>
        <begin position="253"/>
        <end position="430"/>
    </location>
</feature>